<sequence>MLPNWKKLCSLGSRCEPSGPMGPFDLNPLQNARVIYGGLCGYLFYEPNWDQKTLRNYPPARCIVTHFRHAFDTLAGRECNLAVDTRRQPRTFSAIYPYTIRRASWLCGLTYVFCLRGVATCSRHDVENIMSAALQRQKLNSSQALVLVLTGSSWSRAVCRATLTRHFHPTA</sequence>
<evidence type="ECO:0000313" key="2">
    <source>
        <dbReference type="Proteomes" id="UP000807025"/>
    </source>
</evidence>
<evidence type="ECO:0000313" key="1">
    <source>
        <dbReference type="EMBL" id="KAF9497777.1"/>
    </source>
</evidence>
<reference evidence="1" key="1">
    <citation type="submission" date="2020-11" db="EMBL/GenBank/DDBJ databases">
        <authorList>
            <consortium name="DOE Joint Genome Institute"/>
            <person name="Ahrendt S."/>
            <person name="Riley R."/>
            <person name="Andreopoulos W."/>
            <person name="Labutti K."/>
            <person name="Pangilinan J."/>
            <person name="Ruiz-Duenas F.J."/>
            <person name="Barrasa J.M."/>
            <person name="Sanchez-Garcia M."/>
            <person name="Camarero S."/>
            <person name="Miyauchi S."/>
            <person name="Serrano A."/>
            <person name="Linde D."/>
            <person name="Babiker R."/>
            <person name="Drula E."/>
            <person name="Ayuso-Fernandez I."/>
            <person name="Pacheco R."/>
            <person name="Padilla G."/>
            <person name="Ferreira P."/>
            <person name="Barriuso J."/>
            <person name="Kellner H."/>
            <person name="Castanera R."/>
            <person name="Alfaro M."/>
            <person name="Ramirez L."/>
            <person name="Pisabarro A.G."/>
            <person name="Kuo A."/>
            <person name="Tritt A."/>
            <person name="Lipzen A."/>
            <person name="He G."/>
            <person name="Yan M."/>
            <person name="Ng V."/>
            <person name="Cullen D."/>
            <person name="Martin F."/>
            <person name="Rosso M.-N."/>
            <person name="Henrissat B."/>
            <person name="Hibbett D."/>
            <person name="Martinez A.T."/>
            <person name="Grigoriev I.V."/>
        </authorList>
    </citation>
    <scope>NUCLEOTIDE SEQUENCE</scope>
    <source>
        <strain evidence="1">ATCC 90797</strain>
    </source>
</reference>
<gene>
    <name evidence="1" type="ORF">BDN71DRAFT_530557</name>
</gene>
<keyword evidence="2" id="KW-1185">Reference proteome</keyword>
<dbReference type="AlphaFoldDB" id="A0A9P6A2D5"/>
<protein>
    <submittedName>
        <fullName evidence="1">Uncharacterized protein</fullName>
    </submittedName>
</protein>
<accession>A0A9P6A2D5</accession>
<organism evidence="1 2">
    <name type="scientific">Pleurotus eryngii</name>
    <name type="common">Boletus of the steppes</name>
    <dbReference type="NCBI Taxonomy" id="5323"/>
    <lineage>
        <taxon>Eukaryota</taxon>
        <taxon>Fungi</taxon>
        <taxon>Dikarya</taxon>
        <taxon>Basidiomycota</taxon>
        <taxon>Agaricomycotina</taxon>
        <taxon>Agaricomycetes</taxon>
        <taxon>Agaricomycetidae</taxon>
        <taxon>Agaricales</taxon>
        <taxon>Pleurotineae</taxon>
        <taxon>Pleurotaceae</taxon>
        <taxon>Pleurotus</taxon>
    </lineage>
</organism>
<dbReference type="Proteomes" id="UP000807025">
    <property type="component" value="Unassembled WGS sequence"/>
</dbReference>
<dbReference type="EMBL" id="MU154541">
    <property type="protein sequence ID" value="KAF9497777.1"/>
    <property type="molecule type" value="Genomic_DNA"/>
</dbReference>
<name>A0A9P6A2D5_PLEER</name>
<comment type="caution">
    <text evidence="1">The sequence shown here is derived from an EMBL/GenBank/DDBJ whole genome shotgun (WGS) entry which is preliminary data.</text>
</comment>
<proteinExistence type="predicted"/>